<keyword evidence="5" id="KW-0949">S-adenosyl-L-methionine</keyword>
<evidence type="ECO:0000256" key="4">
    <source>
        <dbReference type="ARBA" id="ARBA00022679"/>
    </source>
</evidence>
<protein>
    <recommendedName>
        <fullName evidence="6">rRNA methyltransferase 2, mitochondrial</fullName>
    </recommendedName>
</protein>
<reference evidence="8 9" key="1">
    <citation type="journal article" date="2017" name="Nat. Commun.">
        <title>Genome assembly with in vitro proximity ligation data and whole-genome triplication in lettuce.</title>
        <authorList>
            <person name="Reyes-Chin-Wo S."/>
            <person name="Wang Z."/>
            <person name="Yang X."/>
            <person name="Kozik A."/>
            <person name="Arikit S."/>
            <person name="Song C."/>
            <person name="Xia L."/>
            <person name="Froenicke L."/>
            <person name="Lavelle D.O."/>
            <person name="Truco M.J."/>
            <person name="Xia R."/>
            <person name="Zhu S."/>
            <person name="Xu C."/>
            <person name="Xu H."/>
            <person name="Xu X."/>
            <person name="Cox K."/>
            <person name="Korf I."/>
            <person name="Meyers B.C."/>
            <person name="Michelmore R.W."/>
        </authorList>
    </citation>
    <scope>NUCLEOTIDE SEQUENCE [LARGE SCALE GENOMIC DNA]</scope>
    <source>
        <strain evidence="9">cv. Salinas</strain>
        <tissue evidence="8">Seedlings</tissue>
    </source>
</reference>
<keyword evidence="2" id="KW-0698">rRNA processing</keyword>
<evidence type="ECO:0000256" key="1">
    <source>
        <dbReference type="ARBA" id="ARBA00009258"/>
    </source>
</evidence>
<dbReference type="InterPro" id="IPR029063">
    <property type="entry name" value="SAM-dependent_MTases_sf"/>
</dbReference>
<keyword evidence="4" id="KW-0808">Transferase</keyword>
<dbReference type="PANTHER" id="PTHR10920">
    <property type="entry name" value="RIBOSOMAL RNA METHYLTRANSFERASE"/>
    <property type="match status" value="1"/>
</dbReference>
<evidence type="ECO:0000256" key="6">
    <source>
        <dbReference type="ARBA" id="ARBA00041184"/>
    </source>
</evidence>
<gene>
    <name evidence="8" type="ORF">LSAT_V11C800416160</name>
</gene>
<dbReference type="Gene3D" id="3.40.50.150">
    <property type="entry name" value="Vaccinia Virus protein VP39"/>
    <property type="match status" value="1"/>
</dbReference>
<dbReference type="InterPro" id="IPR050082">
    <property type="entry name" value="RNA_methyltr_RlmE"/>
</dbReference>
<dbReference type="Pfam" id="PF01728">
    <property type="entry name" value="FtsJ"/>
    <property type="match status" value="1"/>
</dbReference>
<dbReference type="SUPFAM" id="SSF53335">
    <property type="entry name" value="S-adenosyl-L-methionine-dependent methyltransferases"/>
    <property type="match status" value="1"/>
</dbReference>
<evidence type="ECO:0000313" key="9">
    <source>
        <dbReference type="Proteomes" id="UP000235145"/>
    </source>
</evidence>
<dbReference type="AlphaFoldDB" id="A0A9R1US12"/>
<evidence type="ECO:0000256" key="5">
    <source>
        <dbReference type="ARBA" id="ARBA00022691"/>
    </source>
</evidence>
<evidence type="ECO:0000259" key="7">
    <source>
        <dbReference type="Pfam" id="PF01728"/>
    </source>
</evidence>
<dbReference type="GO" id="GO:0032259">
    <property type="term" value="P:methylation"/>
    <property type="evidence" value="ECO:0007669"/>
    <property type="project" value="UniProtKB-KW"/>
</dbReference>
<evidence type="ECO:0000313" key="8">
    <source>
        <dbReference type="EMBL" id="KAJ0191820.1"/>
    </source>
</evidence>
<keyword evidence="3" id="KW-0489">Methyltransferase</keyword>
<dbReference type="InterPro" id="IPR002877">
    <property type="entry name" value="RNA_MeTrfase_FtsJ_dom"/>
</dbReference>
<proteinExistence type="inferred from homology"/>
<evidence type="ECO:0000256" key="2">
    <source>
        <dbReference type="ARBA" id="ARBA00022552"/>
    </source>
</evidence>
<accession>A0A9R1US12</accession>
<name>A0A9R1US12_LACSA</name>
<feature type="domain" description="Ribosomal RNA methyltransferase FtsJ" evidence="7">
    <location>
        <begin position="39"/>
        <end position="70"/>
    </location>
</feature>
<dbReference type="Proteomes" id="UP000235145">
    <property type="component" value="Unassembled WGS sequence"/>
</dbReference>
<dbReference type="GO" id="GO:0008168">
    <property type="term" value="F:methyltransferase activity"/>
    <property type="evidence" value="ECO:0007669"/>
    <property type="project" value="UniProtKB-KW"/>
</dbReference>
<sequence>MSGSGTVDFFYREAHRLGYVARSTFKFSFNYGWNLEVQLLQIQKEYKLITHGSSVVDLGCAPGAWLQGILGISLRILWRWLWISRHRFKKMGGFTRNEDFLTVQGGKRERTFLEYISFLMNSTPGLICEVIGLKSLLCGRP</sequence>
<evidence type="ECO:0000256" key="3">
    <source>
        <dbReference type="ARBA" id="ARBA00022603"/>
    </source>
</evidence>
<dbReference type="PANTHER" id="PTHR10920:SF18">
    <property type="entry name" value="RRNA METHYLTRANSFERASE 2, MITOCHONDRIAL"/>
    <property type="match status" value="1"/>
</dbReference>
<comment type="similarity">
    <text evidence="1">Belongs to the class I-like SAM-binding methyltransferase superfamily. RNA methyltransferase RlmE family.</text>
</comment>
<comment type="caution">
    <text evidence="8">The sequence shown here is derived from an EMBL/GenBank/DDBJ whole genome shotgun (WGS) entry which is preliminary data.</text>
</comment>
<dbReference type="GO" id="GO:0006364">
    <property type="term" value="P:rRNA processing"/>
    <property type="evidence" value="ECO:0007669"/>
    <property type="project" value="UniProtKB-KW"/>
</dbReference>
<keyword evidence="9" id="KW-1185">Reference proteome</keyword>
<dbReference type="EMBL" id="NBSK02000008">
    <property type="protein sequence ID" value="KAJ0191820.1"/>
    <property type="molecule type" value="Genomic_DNA"/>
</dbReference>
<organism evidence="8 9">
    <name type="scientific">Lactuca sativa</name>
    <name type="common">Garden lettuce</name>
    <dbReference type="NCBI Taxonomy" id="4236"/>
    <lineage>
        <taxon>Eukaryota</taxon>
        <taxon>Viridiplantae</taxon>
        <taxon>Streptophyta</taxon>
        <taxon>Embryophyta</taxon>
        <taxon>Tracheophyta</taxon>
        <taxon>Spermatophyta</taxon>
        <taxon>Magnoliopsida</taxon>
        <taxon>eudicotyledons</taxon>
        <taxon>Gunneridae</taxon>
        <taxon>Pentapetalae</taxon>
        <taxon>asterids</taxon>
        <taxon>campanulids</taxon>
        <taxon>Asterales</taxon>
        <taxon>Asteraceae</taxon>
        <taxon>Cichorioideae</taxon>
        <taxon>Cichorieae</taxon>
        <taxon>Lactucinae</taxon>
        <taxon>Lactuca</taxon>
    </lineage>
</organism>